<dbReference type="InterPro" id="IPR004891">
    <property type="entry name" value="Mercury-R_MerC"/>
</dbReference>
<feature type="transmembrane region" description="Helical" evidence="1">
    <location>
        <begin position="77"/>
        <end position="97"/>
    </location>
</feature>
<dbReference type="PATRIC" id="fig|39960.10.peg.2233"/>
<dbReference type="Pfam" id="PF03203">
    <property type="entry name" value="MerC"/>
    <property type="match status" value="1"/>
</dbReference>
<keyword evidence="1" id="KW-0812">Transmembrane</keyword>
<feature type="transmembrane region" description="Helical" evidence="1">
    <location>
        <begin position="103"/>
        <end position="120"/>
    </location>
</feature>
<dbReference type="RefSeq" id="WP_051697463.1">
    <property type="nucleotide sequence ID" value="NZ_CP017057.1"/>
</dbReference>
<keyword evidence="1" id="KW-0472">Membrane</keyword>
<name>A0A074NMU3_9SPHN</name>
<dbReference type="EMBL" id="JMIX01000002">
    <property type="protein sequence ID" value="KEO99102.1"/>
    <property type="molecule type" value="Genomic_DNA"/>
</dbReference>
<comment type="caution">
    <text evidence="2">The sequence shown here is derived from an EMBL/GenBank/DDBJ whole genome shotgun (WGS) entry which is preliminary data.</text>
</comment>
<dbReference type="AlphaFoldDB" id="A0A074NMU3"/>
<organism evidence="2 3">
    <name type="scientific">Erythrobacter litoralis</name>
    <dbReference type="NCBI Taxonomy" id="39960"/>
    <lineage>
        <taxon>Bacteria</taxon>
        <taxon>Pseudomonadati</taxon>
        <taxon>Pseudomonadota</taxon>
        <taxon>Alphaproteobacteria</taxon>
        <taxon>Sphingomonadales</taxon>
        <taxon>Erythrobacteraceae</taxon>
        <taxon>Erythrobacter/Porphyrobacter group</taxon>
        <taxon>Erythrobacter</taxon>
    </lineage>
</organism>
<proteinExistence type="predicted"/>
<keyword evidence="1" id="KW-1133">Transmembrane helix</keyword>
<dbReference type="Proteomes" id="UP000027866">
    <property type="component" value="Unassembled WGS sequence"/>
</dbReference>
<gene>
    <name evidence="2" type="ORF">EH32_04585</name>
</gene>
<keyword evidence="3" id="KW-1185">Reference proteome</keyword>
<dbReference type="GO" id="GO:0015097">
    <property type="term" value="F:mercury ion transmembrane transporter activity"/>
    <property type="evidence" value="ECO:0007669"/>
    <property type="project" value="InterPro"/>
</dbReference>
<reference evidence="2 3" key="1">
    <citation type="submission" date="2014-04" db="EMBL/GenBank/DDBJ databases">
        <title>A comprehensive comparison of genomes of Erythrobacter spp. Strains.</title>
        <authorList>
            <person name="Zheng Q."/>
        </authorList>
    </citation>
    <scope>NUCLEOTIDE SEQUENCE [LARGE SCALE GENOMIC DNA]</scope>
    <source>
        <strain evidence="2 3">DSM 8509</strain>
    </source>
</reference>
<evidence type="ECO:0008006" key="4">
    <source>
        <dbReference type="Google" id="ProtNLM"/>
    </source>
</evidence>
<accession>A0A074NMU3</accession>
<dbReference type="KEGG" id="elq:Ga0102493_1111"/>
<dbReference type="OrthoDB" id="9995089at2"/>
<dbReference type="KEGG" id="elq:Ga0102493_113139"/>
<protein>
    <recommendedName>
        <fullName evidence="4">MerC mercury resistance protein</fullName>
    </recommendedName>
</protein>
<feature type="transmembrane region" description="Helical" evidence="1">
    <location>
        <begin position="12"/>
        <end position="39"/>
    </location>
</feature>
<evidence type="ECO:0000256" key="1">
    <source>
        <dbReference type="SAM" id="Phobius"/>
    </source>
</evidence>
<dbReference type="GO" id="GO:0016020">
    <property type="term" value="C:membrane"/>
    <property type="evidence" value="ECO:0007669"/>
    <property type="project" value="InterPro"/>
</dbReference>
<sequence length="126" mass="13140">MKPAAPSPLFDRFGIALSGLCLVHCLALPVALALLPVLASSALGTLAQAEWFHAALLVPVVLVSGGVLGPRALVVRWLGPLLLFALGAMTGALFVAVQWQEQAMTAGGASLLILAHWLNLRERGRA</sequence>
<evidence type="ECO:0000313" key="2">
    <source>
        <dbReference type="EMBL" id="KEO99102.1"/>
    </source>
</evidence>
<evidence type="ECO:0000313" key="3">
    <source>
        <dbReference type="Proteomes" id="UP000027866"/>
    </source>
</evidence>
<feature type="transmembrane region" description="Helical" evidence="1">
    <location>
        <begin position="51"/>
        <end position="70"/>
    </location>
</feature>